<dbReference type="RefSeq" id="WP_310912794.1">
    <property type="nucleotide sequence ID" value="NZ_JAVLVT010000005.1"/>
</dbReference>
<dbReference type="Pfam" id="PF02776">
    <property type="entry name" value="TPP_enzyme_N"/>
    <property type="match status" value="1"/>
</dbReference>
<evidence type="ECO:0000313" key="8">
    <source>
        <dbReference type="Proteomes" id="UP001250214"/>
    </source>
</evidence>
<dbReference type="Gene3D" id="3.40.50.970">
    <property type="match status" value="2"/>
</dbReference>
<keyword evidence="8" id="KW-1185">Reference proteome</keyword>
<gene>
    <name evidence="7" type="primary">aepY</name>
    <name evidence="7" type="ORF">RIF23_13260</name>
</gene>
<dbReference type="InterPro" id="IPR029061">
    <property type="entry name" value="THDP-binding"/>
</dbReference>
<dbReference type="EC" id="4.1.1.82" evidence="7"/>
<dbReference type="PROSITE" id="PS00187">
    <property type="entry name" value="TPP_ENZYMES"/>
    <property type="match status" value="1"/>
</dbReference>
<dbReference type="InterPro" id="IPR011766">
    <property type="entry name" value="TPP_enzyme_TPP-bd"/>
</dbReference>
<dbReference type="EMBL" id="JAVLVT010000005">
    <property type="protein sequence ID" value="MDS1271265.1"/>
    <property type="molecule type" value="Genomic_DNA"/>
</dbReference>
<feature type="domain" description="Thiamine pyrophosphate enzyme TPP-binding" evidence="5">
    <location>
        <begin position="239"/>
        <end position="353"/>
    </location>
</feature>
<accession>A0ABU2H8U9</accession>
<keyword evidence="2" id="KW-0786">Thiamine pyrophosphate</keyword>
<evidence type="ECO:0000256" key="4">
    <source>
        <dbReference type="SAM" id="MobiDB-lite"/>
    </source>
</evidence>
<evidence type="ECO:0000256" key="3">
    <source>
        <dbReference type="ARBA" id="ARBA00023239"/>
    </source>
</evidence>
<evidence type="ECO:0000256" key="1">
    <source>
        <dbReference type="ARBA" id="ARBA00022793"/>
    </source>
</evidence>
<dbReference type="Pfam" id="PF02775">
    <property type="entry name" value="TPP_enzyme_C"/>
    <property type="match status" value="1"/>
</dbReference>
<dbReference type="InterPro" id="IPR000399">
    <property type="entry name" value="TPP-bd_CS"/>
</dbReference>
<dbReference type="NCBIfam" id="TIGR03297">
    <property type="entry name" value="Ppyr-DeCO2ase"/>
    <property type="match status" value="1"/>
</dbReference>
<sequence length="409" mass="43121">MIDPARFVEHCTASGVTLYTGVPDSLLKQLGGHIMATLPREQHVIAANEGAAIGIALGHYLRTRELSLVYMQNSGFGNTVNPLLSLADPDVYGVPMLLVVGWRGQTGVRDEPQHVKQGRVMEPLLEALDLPWSVLPTDPDKAEECVSAAIATATEKSCPYVLLVEKGTFATGATPPATASGSDLASREDALCALTRAVEADADADTDTDTVIVSTTGMLSRELFEYRETSGTDGSRDFLTVGGMGHASSIALGVALREPEREVWCFDGDGALLMHLGSLAVIADHAPSSYFHVVFNNGVHDSVGGQPTSIDNVNVAATARSLGYRYADTTSDIAQLPQKIAAMRDHGGPALLELRVRPGNRPDIGRPTRTPAESKHAFMSALASGPPNGQAPKRDTGGRDAGTARGGSE</sequence>
<protein>
    <submittedName>
        <fullName evidence="7">Phosphonopyruvate decarboxylase</fullName>
        <ecNumber evidence="7">4.1.1.82</ecNumber>
    </submittedName>
</protein>
<dbReference type="GO" id="GO:0033980">
    <property type="term" value="F:phosphonopyruvate decarboxylase activity"/>
    <property type="evidence" value="ECO:0007669"/>
    <property type="project" value="UniProtKB-EC"/>
</dbReference>
<evidence type="ECO:0000256" key="2">
    <source>
        <dbReference type="ARBA" id="ARBA00023052"/>
    </source>
</evidence>
<dbReference type="InterPro" id="IPR051818">
    <property type="entry name" value="TPP_dependent_decarboxylase"/>
</dbReference>
<evidence type="ECO:0000313" key="7">
    <source>
        <dbReference type="EMBL" id="MDS1271265.1"/>
    </source>
</evidence>
<reference evidence="8" key="1">
    <citation type="submission" date="2023-07" db="EMBL/GenBank/DDBJ databases">
        <title>Novel species in the genus Lipingzhangella isolated from Sambhar Salt Lake.</title>
        <authorList>
            <person name="Jiya N."/>
            <person name="Kajale S."/>
            <person name="Sharma A."/>
        </authorList>
    </citation>
    <scope>NUCLEOTIDE SEQUENCE [LARGE SCALE GENOMIC DNA]</scope>
    <source>
        <strain evidence="8">LS1_29</strain>
    </source>
</reference>
<evidence type="ECO:0000259" key="6">
    <source>
        <dbReference type="Pfam" id="PF02776"/>
    </source>
</evidence>
<feature type="domain" description="Thiamine pyrophosphate enzyme N-terminal TPP-binding" evidence="6">
    <location>
        <begin position="7"/>
        <end position="117"/>
    </location>
</feature>
<dbReference type="CDD" id="cd07035">
    <property type="entry name" value="TPP_PYR_POX_like"/>
    <property type="match status" value="1"/>
</dbReference>
<name>A0ABU2H8U9_9ACTN</name>
<dbReference type="InterPro" id="IPR017684">
    <property type="entry name" value="Phosphono-pyrv_decarboxylase"/>
</dbReference>
<keyword evidence="3 7" id="KW-0456">Lyase</keyword>
<dbReference type="InterPro" id="IPR012001">
    <property type="entry name" value="Thiamin_PyroP_enz_TPP-bd_dom"/>
</dbReference>
<dbReference type="PANTHER" id="PTHR42818">
    <property type="entry name" value="SULFOPYRUVATE DECARBOXYLASE SUBUNIT ALPHA"/>
    <property type="match status" value="1"/>
</dbReference>
<organism evidence="7 8">
    <name type="scientific">Lipingzhangella rawalii</name>
    <dbReference type="NCBI Taxonomy" id="2055835"/>
    <lineage>
        <taxon>Bacteria</taxon>
        <taxon>Bacillati</taxon>
        <taxon>Actinomycetota</taxon>
        <taxon>Actinomycetes</taxon>
        <taxon>Streptosporangiales</taxon>
        <taxon>Nocardiopsidaceae</taxon>
        <taxon>Lipingzhangella</taxon>
    </lineage>
</organism>
<dbReference type="Proteomes" id="UP001250214">
    <property type="component" value="Unassembled WGS sequence"/>
</dbReference>
<proteinExistence type="predicted"/>
<dbReference type="SUPFAM" id="SSF52518">
    <property type="entry name" value="Thiamin diphosphate-binding fold (THDP-binding)"/>
    <property type="match status" value="2"/>
</dbReference>
<feature type="region of interest" description="Disordered" evidence="4">
    <location>
        <begin position="356"/>
        <end position="409"/>
    </location>
</feature>
<dbReference type="PANTHER" id="PTHR42818:SF1">
    <property type="entry name" value="SULFOPYRUVATE DECARBOXYLASE"/>
    <property type="match status" value="1"/>
</dbReference>
<comment type="caution">
    <text evidence="7">The sequence shown here is derived from an EMBL/GenBank/DDBJ whole genome shotgun (WGS) entry which is preliminary data.</text>
</comment>
<evidence type="ECO:0000259" key="5">
    <source>
        <dbReference type="Pfam" id="PF02775"/>
    </source>
</evidence>
<keyword evidence="1" id="KW-0210">Decarboxylase</keyword>